<gene>
    <name evidence="3" type="ORF">ADEAN_000111500</name>
</gene>
<feature type="region of interest" description="Disordered" evidence="1">
    <location>
        <begin position="33"/>
        <end position="66"/>
    </location>
</feature>
<dbReference type="EMBL" id="LR877146">
    <property type="protein sequence ID" value="CAD2213672.1"/>
    <property type="molecule type" value="Genomic_DNA"/>
</dbReference>
<evidence type="ECO:0000256" key="1">
    <source>
        <dbReference type="SAM" id="MobiDB-lite"/>
    </source>
</evidence>
<name>A0A7G2C6U4_9TRYP</name>
<feature type="compositionally biased region" description="Basic residues" evidence="1">
    <location>
        <begin position="97"/>
        <end position="107"/>
    </location>
</feature>
<evidence type="ECO:0000313" key="4">
    <source>
        <dbReference type="Proteomes" id="UP000515908"/>
    </source>
</evidence>
<sequence length="151" mass="17149">MSNGIQLKRGSGSARSDASNVLSPLTRFCKQYEARFDDSGSGSQPNRSSANQKQNHPRNDNPLYDPTEVQAHIVRNVVLPSVTRDQRDKRRGDSLTKRQKRRRFRMQHNRDPLPSGGVCHGIVTTLLIVLMVLSVAYVYSLDVFFYKKMDV</sequence>
<keyword evidence="4" id="KW-1185">Reference proteome</keyword>
<dbReference type="AlphaFoldDB" id="A0A7G2C6U4"/>
<feature type="region of interest" description="Disordered" evidence="1">
    <location>
        <begin position="1"/>
        <end position="20"/>
    </location>
</feature>
<feature type="compositionally biased region" description="Polar residues" evidence="1">
    <location>
        <begin position="40"/>
        <end position="54"/>
    </location>
</feature>
<evidence type="ECO:0000313" key="3">
    <source>
        <dbReference type="EMBL" id="CAD2213672.1"/>
    </source>
</evidence>
<organism evidence="3 4">
    <name type="scientific">Angomonas deanei</name>
    <dbReference type="NCBI Taxonomy" id="59799"/>
    <lineage>
        <taxon>Eukaryota</taxon>
        <taxon>Discoba</taxon>
        <taxon>Euglenozoa</taxon>
        <taxon>Kinetoplastea</taxon>
        <taxon>Metakinetoplastina</taxon>
        <taxon>Trypanosomatida</taxon>
        <taxon>Trypanosomatidae</taxon>
        <taxon>Strigomonadinae</taxon>
        <taxon>Angomonas</taxon>
    </lineage>
</organism>
<keyword evidence="2" id="KW-0812">Transmembrane</keyword>
<dbReference type="VEuPathDB" id="TriTrypDB:ADEAN_000111500"/>
<accession>A0A7G2C6U4</accession>
<evidence type="ECO:0000256" key="2">
    <source>
        <dbReference type="SAM" id="Phobius"/>
    </source>
</evidence>
<dbReference type="Proteomes" id="UP000515908">
    <property type="component" value="Chromosome 02"/>
</dbReference>
<keyword evidence="2" id="KW-1133">Transmembrane helix</keyword>
<feature type="compositionally biased region" description="Basic and acidic residues" evidence="1">
    <location>
        <begin position="84"/>
        <end position="96"/>
    </location>
</feature>
<protein>
    <submittedName>
        <fullName evidence="3">Uncharacterized protein</fullName>
    </submittedName>
</protein>
<feature type="region of interest" description="Disordered" evidence="1">
    <location>
        <begin position="80"/>
        <end position="111"/>
    </location>
</feature>
<reference evidence="3 4" key="1">
    <citation type="submission" date="2020-08" db="EMBL/GenBank/DDBJ databases">
        <authorList>
            <person name="Newling K."/>
            <person name="Davey J."/>
            <person name="Forrester S."/>
        </authorList>
    </citation>
    <scope>NUCLEOTIDE SEQUENCE [LARGE SCALE GENOMIC DNA]</scope>
    <source>
        <strain evidence="4">Crithidia deanei Carvalho (ATCC PRA-265)</strain>
    </source>
</reference>
<proteinExistence type="predicted"/>
<keyword evidence="2" id="KW-0472">Membrane</keyword>
<feature type="transmembrane region" description="Helical" evidence="2">
    <location>
        <begin position="113"/>
        <end position="139"/>
    </location>
</feature>